<keyword evidence="3" id="KW-1185">Reference proteome</keyword>
<dbReference type="Pfam" id="PF04773">
    <property type="entry name" value="FecR"/>
    <property type="match status" value="1"/>
</dbReference>
<evidence type="ECO:0000259" key="1">
    <source>
        <dbReference type="Pfam" id="PF04773"/>
    </source>
</evidence>
<reference evidence="2" key="1">
    <citation type="submission" date="2018-01" db="EMBL/GenBank/DDBJ databases">
        <title>Genomic characterization of Leptospira inadai serogroup Lyme isolated from captured rat in Brazil and comparative analysis with human reference strain.</title>
        <authorList>
            <person name="Moreno L.Z."/>
            <person name="Loureiro A.P."/>
            <person name="Miraglia F."/>
            <person name="Kremer F.S."/>
            <person name="Eslabao M.R."/>
            <person name="Dellagostin O.A."/>
            <person name="Lilenbaum W."/>
            <person name="Moreno A.M."/>
        </authorList>
    </citation>
    <scope>NUCLEOTIDE SEQUENCE [LARGE SCALE GENOMIC DNA]</scope>
    <source>
        <strain evidence="2">M34/99</strain>
    </source>
</reference>
<dbReference type="Proteomes" id="UP000094669">
    <property type="component" value="Unassembled WGS sequence"/>
</dbReference>
<evidence type="ECO:0000313" key="3">
    <source>
        <dbReference type="Proteomes" id="UP000094669"/>
    </source>
</evidence>
<gene>
    <name evidence="2" type="ORF">BES34_009240</name>
</gene>
<evidence type="ECO:0000313" key="2">
    <source>
        <dbReference type="EMBL" id="PNV75423.1"/>
    </source>
</evidence>
<proteinExistence type="predicted"/>
<organism evidence="2 3">
    <name type="scientific">Leptospira inadai serovar Lyme</name>
    <dbReference type="NCBI Taxonomy" id="293084"/>
    <lineage>
        <taxon>Bacteria</taxon>
        <taxon>Pseudomonadati</taxon>
        <taxon>Spirochaetota</taxon>
        <taxon>Spirochaetia</taxon>
        <taxon>Leptospirales</taxon>
        <taxon>Leptospiraceae</taxon>
        <taxon>Leptospira</taxon>
    </lineage>
</organism>
<dbReference type="InterPro" id="IPR006860">
    <property type="entry name" value="FecR"/>
</dbReference>
<dbReference type="EMBL" id="MCRM02000007">
    <property type="protein sequence ID" value="PNV75423.1"/>
    <property type="molecule type" value="Genomic_DNA"/>
</dbReference>
<dbReference type="PANTHER" id="PTHR38731">
    <property type="entry name" value="LIPL45-RELATED LIPOPROTEIN-RELATED"/>
    <property type="match status" value="1"/>
</dbReference>
<name>A0ABX4YJI5_9LEPT</name>
<feature type="domain" description="FecR protein" evidence="1">
    <location>
        <begin position="71"/>
        <end position="167"/>
    </location>
</feature>
<dbReference type="PROSITE" id="PS51257">
    <property type="entry name" value="PROKAR_LIPOPROTEIN"/>
    <property type="match status" value="1"/>
</dbReference>
<comment type="caution">
    <text evidence="2">The sequence shown here is derived from an EMBL/GenBank/DDBJ whole genome shotgun (WGS) entry which is preliminary data.</text>
</comment>
<sequence>MKPWNIGSRIFPIILLLLFVLTSCSKIKSWIGGRDRKWGAVTVFLAGPVQVFRDTKRLPLQTGTVLRPQDEIITNSGSIDIQTGEGHLIRIRPFSKVRLDSLQTNKSRDTNLVLRAGGILIRTEKLRSDENFRISGPTAIAAVRGTAFSFEIIEEKLPKIKVYEGVVAMTLKLPMSEEINAEAIAQKPLLQKFQQFLSENEVVISENEEASVKPKFEDLAHLVLTRIELNKDQGGILEIDEQEYMKSYSKNSIETSPQEKAELDTLVAVDREIIDQALNSEGIKDSMPLTDSIRKDHEKKLSSAFSKIESEATLKNLKSETEIHNFYNVLETIHKTDKTRLNGAILTQIGDTLILHSTQGVFRLDKKDIDFVEYKNFQIRTKRKIQNSE</sequence>
<accession>A0ABX4YJI5</accession>
<protein>
    <submittedName>
        <fullName evidence="2">Iron dicitrate transport regulator FecR</fullName>
    </submittedName>
</protein>
<dbReference type="PANTHER" id="PTHR38731:SF1">
    <property type="entry name" value="FECR PROTEIN DOMAIN-CONTAINING PROTEIN"/>
    <property type="match status" value="1"/>
</dbReference>